<proteinExistence type="predicted"/>
<dbReference type="InterPro" id="IPR020449">
    <property type="entry name" value="Tscrpt_reg_AraC-type_HTH"/>
</dbReference>
<dbReference type="Pfam" id="PF12833">
    <property type="entry name" value="HTH_18"/>
    <property type="match status" value="1"/>
</dbReference>
<keyword evidence="1" id="KW-0805">Transcription regulation</keyword>
<evidence type="ECO:0000313" key="6">
    <source>
        <dbReference type="EMBL" id="MBB4003025.1"/>
    </source>
</evidence>
<dbReference type="GO" id="GO:0003700">
    <property type="term" value="F:DNA-binding transcription factor activity"/>
    <property type="evidence" value="ECO:0007669"/>
    <property type="project" value="InterPro"/>
</dbReference>
<keyword evidence="2 6" id="KW-0238">DNA-binding</keyword>
<evidence type="ECO:0000256" key="2">
    <source>
        <dbReference type="ARBA" id="ARBA00023125"/>
    </source>
</evidence>
<evidence type="ECO:0000313" key="7">
    <source>
        <dbReference type="Proteomes" id="UP000588647"/>
    </source>
</evidence>
<organism evidence="6 7">
    <name type="scientific">Aurantimonas endophytica</name>
    <dbReference type="NCBI Taxonomy" id="1522175"/>
    <lineage>
        <taxon>Bacteria</taxon>
        <taxon>Pseudomonadati</taxon>
        <taxon>Pseudomonadota</taxon>
        <taxon>Alphaproteobacteria</taxon>
        <taxon>Hyphomicrobiales</taxon>
        <taxon>Aurantimonadaceae</taxon>
        <taxon>Aurantimonas</taxon>
    </lineage>
</organism>
<dbReference type="EMBL" id="JACIEM010000002">
    <property type="protein sequence ID" value="MBB4003025.1"/>
    <property type="molecule type" value="Genomic_DNA"/>
</dbReference>
<dbReference type="Gene3D" id="1.10.10.60">
    <property type="entry name" value="Homeodomain-like"/>
    <property type="match status" value="1"/>
</dbReference>
<keyword evidence="7" id="KW-1185">Reference proteome</keyword>
<evidence type="ECO:0000256" key="4">
    <source>
        <dbReference type="SAM" id="MobiDB-lite"/>
    </source>
</evidence>
<dbReference type="SUPFAM" id="SSF46689">
    <property type="entry name" value="Homeodomain-like"/>
    <property type="match status" value="1"/>
</dbReference>
<reference evidence="6 7" key="1">
    <citation type="submission" date="2020-08" db="EMBL/GenBank/DDBJ databases">
        <title>Genomic Encyclopedia of Type Strains, Phase IV (KMG-IV): sequencing the most valuable type-strain genomes for metagenomic binning, comparative biology and taxonomic classification.</title>
        <authorList>
            <person name="Goeker M."/>
        </authorList>
    </citation>
    <scope>NUCLEOTIDE SEQUENCE [LARGE SCALE GENOMIC DNA]</scope>
    <source>
        <strain evidence="6 7">DSM 103570</strain>
    </source>
</reference>
<dbReference type="AlphaFoldDB" id="A0A7W6HD41"/>
<keyword evidence="3" id="KW-0804">Transcription</keyword>
<evidence type="ECO:0000256" key="3">
    <source>
        <dbReference type="ARBA" id="ARBA00023163"/>
    </source>
</evidence>
<name>A0A7W6HD41_9HYPH</name>
<dbReference type="RefSeq" id="WP_183207660.1">
    <property type="nucleotide sequence ID" value="NZ_JAAAMM010000002.1"/>
</dbReference>
<dbReference type="InterPro" id="IPR018060">
    <property type="entry name" value="HTH_AraC"/>
</dbReference>
<dbReference type="InterPro" id="IPR018062">
    <property type="entry name" value="HTH_AraC-typ_CS"/>
</dbReference>
<dbReference type="InterPro" id="IPR050204">
    <property type="entry name" value="AraC_XylS_family_regulators"/>
</dbReference>
<sequence length="362" mass="38937">MKAFIVNSPGLLVEDDSFTGFPTDRMGSVAPSGDRHSLLAAPIDLGAAIPSAGPSCWTFGDVVFTRSISPAGDGATARHDRRDRWRVVLARSPSALPTSLPPEDAQQGRLTFHAPDSPCEGLPHPGELLTLLLPKDFCRDAFEFPGSAPDIDPELESLLAGFMENLARQLPHISPDHFHGLAAATRSLVAACIVPRPERLETAAVPFASLLIDQARLVVRRNMACPEFGPCQLARSMAMSRSKLYRLFENAGGVAHFINRERLREAHRSLTESPHSHSIHIIASEVGYTDHSTFSRAFRREFGYTPTEARDRGIARLSANRIGPAPHDAQPNTTFSSAAAPGSGDGLGGSQLFAAIPASRQG</sequence>
<evidence type="ECO:0000259" key="5">
    <source>
        <dbReference type="PROSITE" id="PS01124"/>
    </source>
</evidence>
<dbReference type="PROSITE" id="PS00041">
    <property type="entry name" value="HTH_ARAC_FAMILY_1"/>
    <property type="match status" value="1"/>
</dbReference>
<feature type="region of interest" description="Disordered" evidence="4">
    <location>
        <begin position="321"/>
        <end position="362"/>
    </location>
</feature>
<accession>A0A7W6HD41</accession>
<comment type="caution">
    <text evidence="6">The sequence shown here is derived from an EMBL/GenBank/DDBJ whole genome shotgun (WGS) entry which is preliminary data.</text>
</comment>
<dbReference type="Proteomes" id="UP000588647">
    <property type="component" value="Unassembled WGS sequence"/>
</dbReference>
<dbReference type="InterPro" id="IPR009057">
    <property type="entry name" value="Homeodomain-like_sf"/>
</dbReference>
<dbReference type="SMART" id="SM00342">
    <property type="entry name" value="HTH_ARAC"/>
    <property type="match status" value="1"/>
</dbReference>
<dbReference type="PROSITE" id="PS01124">
    <property type="entry name" value="HTH_ARAC_FAMILY_2"/>
    <property type="match status" value="1"/>
</dbReference>
<evidence type="ECO:0000256" key="1">
    <source>
        <dbReference type="ARBA" id="ARBA00023015"/>
    </source>
</evidence>
<dbReference type="PANTHER" id="PTHR46796">
    <property type="entry name" value="HTH-TYPE TRANSCRIPTIONAL ACTIVATOR RHAS-RELATED"/>
    <property type="match status" value="1"/>
</dbReference>
<protein>
    <submittedName>
        <fullName evidence="6">AraC-like DNA-binding protein</fullName>
    </submittedName>
</protein>
<gene>
    <name evidence="6" type="ORF">GGR03_002100</name>
</gene>
<dbReference type="GO" id="GO:0043565">
    <property type="term" value="F:sequence-specific DNA binding"/>
    <property type="evidence" value="ECO:0007669"/>
    <property type="project" value="InterPro"/>
</dbReference>
<dbReference type="PRINTS" id="PR00032">
    <property type="entry name" value="HTHARAC"/>
</dbReference>
<dbReference type="PANTHER" id="PTHR46796:SF6">
    <property type="entry name" value="ARAC SUBFAMILY"/>
    <property type="match status" value="1"/>
</dbReference>
<feature type="domain" description="HTH araC/xylS-type" evidence="5">
    <location>
        <begin position="213"/>
        <end position="312"/>
    </location>
</feature>